<organism evidence="1 2">
    <name type="scientific">Paenibacillus herberti</name>
    <dbReference type="NCBI Taxonomy" id="1619309"/>
    <lineage>
        <taxon>Bacteria</taxon>
        <taxon>Bacillati</taxon>
        <taxon>Bacillota</taxon>
        <taxon>Bacilli</taxon>
        <taxon>Bacillales</taxon>
        <taxon>Paenibacillaceae</taxon>
        <taxon>Paenibacillus</taxon>
    </lineage>
</organism>
<dbReference type="OrthoDB" id="2382349at2"/>
<accession>A0A229P4W9</accession>
<keyword evidence="2" id="KW-1185">Reference proteome</keyword>
<sequence>MLQPISGKELEYIADSMSNEDLLMKQCACAATSISDAGVSQLLSQMVTTHGQNYSTLMNALNQHQSLAPTSPQN</sequence>
<evidence type="ECO:0000313" key="1">
    <source>
        <dbReference type="EMBL" id="OXM17168.1"/>
    </source>
</evidence>
<gene>
    <name evidence="1" type="ORF">CGZ75_11305</name>
</gene>
<reference evidence="1 2" key="1">
    <citation type="submission" date="2017-07" db="EMBL/GenBank/DDBJ databases">
        <title>Paenibacillus herberti R33 genome sequencing and assembly.</title>
        <authorList>
            <person name="Su W."/>
        </authorList>
    </citation>
    <scope>NUCLEOTIDE SEQUENCE [LARGE SCALE GENOMIC DNA]</scope>
    <source>
        <strain evidence="1 2">R33</strain>
    </source>
</reference>
<dbReference type="Proteomes" id="UP000215145">
    <property type="component" value="Unassembled WGS sequence"/>
</dbReference>
<evidence type="ECO:0008006" key="3">
    <source>
        <dbReference type="Google" id="ProtNLM"/>
    </source>
</evidence>
<protein>
    <recommendedName>
        <fullName evidence="3">Spore coat protein</fullName>
    </recommendedName>
</protein>
<dbReference type="RefSeq" id="WP_089524245.1">
    <property type="nucleotide sequence ID" value="NZ_NMUQ01000001.1"/>
</dbReference>
<proteinExistence type="predicted"/>
<dbReference type="AlphaFoldDB" id="A0A229P4W9"/>
<evidence type="ECO:0000313" key="2">
    <source>
        <dbReference type="Proteomes" id="UP000215145"/>
    </source>
</evidence>
<dbReference type="EMBL" id="NMUQ01000001">
    <property type="protein sequence ID" value="OXM17168.1"/>
    <property type="molecule type" value="Genomic_DNA"/>
</dbReference>
<comment type="caution">
    <text evidence="1">The sequence shown here is derived from an EMBL/GenBank/DDBJ whole genome shotgun (WGS) entry which is preliminary data.</text>
</comment>
<name>A0A229P4W9_9BACL</name>